<evidence type="ECO:0000313" key="3">
    <source>
        <dbReference type="Proteomes" id="UP000092460"/>
    </source>
</evidence>
<keyword evidence="1" id="KW-0732">Signal</keyword>
<dbReference type="STRING" id="67801.A0A1B0BHF2"/>
<dbReference type="Proteomes" id="UP000092460">
    <property type="component" value="Unassembled WGS sequence"/>
</dbReference>
<dbReference type="EnsemblMetazoa" id="GPPI030162-RA">
    <property type="protein sequence ID" value="GPPI030162-PA"/>
    <property type="gene ID" value="GPPI030162"/>
</dbReference>
<name>A0A1B0BHF2_9MUSC</name>
<accession>A0A1B0BHF2</accession>
<keyword evidence="3" id="KW-1185">Reference proteome</keyword>
<organism evidence="2 3">
    <name type="scientific">Glossina palpalis gambiensis</name>
    <dbReference type="NCBI Taxonomy" id="67801"/>
    <lineage>
        <taxon>Eukaryota</taxon>
        <taxon>Metazoa</taxon>
        <taxon>Ecdysozoa</taxon>
        <taxon>Arthropoda</taxon>
        <taxon>Hexapoda</taxon>
        <taxon>Insecta</taxon>
        <taxon>Pterygota</taxon>
        <taxon>Neoptera</taxon>
        <taxon>Endopterygota</taxon>
        <taxon>Diptera</taxon>
        <taxon>Brachycera</taxon>
        <taxon>Muscomorpha</taxon>
        <taxon>Hippoboscoidea</taxon>
        <taxon>Glossinidae</taxon>
        <taxon>Glossina</taxon>
    </lineage>
</organism>
<protein>
    <submittedName>
        <fullName evidence="2">Uncharacterized protein</fullName>
    </submittedName>
</protein>
<feature type="chain" id="PRO_5008404868" evidence="1">
    <location>
        <begin position="30"/>
        <end position="124"/>
    </location>
</feature>
<evidence type="ECO:0000256" key="1">
    <source>
        <dbReference type="SAM" id="SignalP"/>
    </source>
</evidence>
<evidence type="ECO:0000313" key="2">
    <source>
        <dbReference type="EnsemblMetazoa" id="GPPI030162-PA"/>
    </source>
</evidence>
<proteinExistence type="predicted"/>
<dbReference type="AlphaFoldDB" id="A0A1B0BHF2"/>
<sequence>MRHSITATLCWRIWLLFITKLKSNIKANAKEQVGLPKRAVCLSFESILFVDHSDKALRLPNGDINVSAFDRMAAIVGAFTKHMHAVKTTEAPTNSEYETFCRHMQKITKMAENEEEEEEELSMM</sequence>
<dbReference type="EMBL" id="JXJN01014319">
    <property type="status" value="NOT_ANNOTATED_CDS"/>
    <property type="molecule type" value="Genomic_DNA"/>
</dbReference>
<dbReference type="VEuPathDB" id="VectorBase:GPPI030162"/>
<reference evidence="3" key="1">
    <citation type="submission" date="2015-01" db="EMBL/GenBank/DDBJ databases">
        <authorList>
            <person name="Aksoy S."/>
            <person name="Warren W."/>
            <person name="Wilson R.K."/>
        </authorList>
    </citation>
    <scope>NUCLEOTIDE SEQUENCE [LARGE SCALE GENOMIC DNA]</scope>
    <source>
        <strain evidence="3">IAEA</strain>
    </source>
</reference>
<feature type="signal peptide" evidence="1">
    <location>
        <begin position="1"/>
        <end position="29"/>
    </location>
</feature>
<reference evidence="2" key="2">
    <citation type="submission" date="2020-05" db="UniProtKB">
        <authorList>
            <consortium name="EnsemblMetazoa"/>
        </authorList>
    </citation>
    <scope>IDENTIFICATION</scope>
    <source>
        <strain evidence="2">IAEA</strain>
    </source>
</reference>